<dbReference type="CDD" id="cd01948">
    <property type="entry name" value="EAL"/>
    <property type="match status" value="1"/>
</dbReference>
<proteinExistence type="predicted"/>
<dbReference type="InterPro" id="IPR000160">
    <property type="entry name" value="GGDEF_dom"/>
</dbReference>
<dbReference type="PANTHER" id="PTHR33121">
    <property type="entry name" value="CYCLIC DI-GMP PHOSPHODIESTERASE PDEF"/>
    <property type="match status" value="1"/>
</dbReference>
<dbReference type="PROSITE" id="PS50887">
    <property type="entry name" value="GGDEF"/>
    <property type="match status" value="1"/>
</dbReference>
<evidence type="ECO:0000256" key="1">
    <source>
        <dbReference type="SAM" id="Phobius"/>
    </source>
</evidence>
<evidence type="ECO:0000313" key="5">
    <source>
        <dbReference type="Proteomes" id="UP000091897"/>
    </source>
</evidence>
<dbReference type="SMART" id="SM00267">
    <property type="entry name" value="GGDEF"/>
    <property type="match status" value="1"/>
</dbReference>
<keyword evidence="1" id="KW-1133">Transmembrane helix</keyword>
<dbReference type="Pfam" id="PF00990">
    <property type="entry name" value="GGDEF"/>
    <property type="match status" value="1"/>
</dbReference>
<protein>
    <recommendedName>
        <fullName evidence="6">Diguanylate phosphodiesterase</fullName>
    </recommendedName>
</protein>
<dbReference type="InterPro" id="IPR043128">
    <property type="entry name" value="Rev_trsase/Diguanyl_cyclase"/>
</dbReference>
<evidence type="ECO:0000259" key="3">
    <source>
        <dbReference type="PROSITE" id="PS50887"/>
    </source>
</evidence>
<dbReference type="Pfam" id="PF16448">
    <property type="entry name" value="LapD_MoxY_N"/>
    <property type="match status" value="1"/>
</dbReference>
<name>A0ABM6CR71_9BORD</name>
<dbReference type="PROSITE" id="PS50883">
    <property type="entry name" value="EAL"/>
    <property type="match status" value="1"/>
</dbReference>
<evidence type="ECO:0000313" key="4">
    <source>
        <dbReference type="EMBL" id="ANN66503.1"/>
    </source>
</evidence>
<dbReference type="Gene3D" id="3.30.70.270">
    <property type="match status" value="1"/>
</dbReference>
<dbReference type="EMBL" id="CP016170">
    <property type="protein sequence ID" value="ANN66503.1"/>
    <property type="molecule type" value="Genomic_DNA"/>
</dbReference>
<dbReference type="InterPro" id="IPR050706">
    <property type="entry name" value="Cyclic-di-GMP_PDE-like"/>
</dbReference>
<dbReference type="PANTHER" id="PTHR33121:SF79">
    <property type="entry name" value="CYCLIC DI-GMP PHOSPHODIESTERASE PDED-RELATED"/>
    <property type="match status" value="1"/>
</dbReference>
<keyword evidence="5" id="KW-1185">Reference proteome</keyword>
<accession>A0ABM6CR71</accession>
<evidence type="ECO:0008006" key="6">
    <source>
        <dbReference type="Google" id="ProtNLM"/>
    </source>
</evidence>
<dbReference type="InterPro" id="IPR032244">
    <property type="entry name" value="LapD_MoxY_N"/>
</dbReference>
<keyword evidence="1" id="KW-0472">Membrane</keyword>
<sequence>MSLLRQLLASVAVVTAVLLIVSQTLNIDTARRYLGQELRTRGETAAATLATVYARDPAPDPRTWQAVVHDIFSTGAYRRIQVQGSVAFEERKDDAQDAAPAWFTSLISVAPAAAVRPFQAADGRQGTVTVVADDTEALRALWHHSIALALLVALAGGCWLIYAGGLVRWLQKRLLQGISAQVRALAGGDPDPAALPAWREVAEVADALAETRARLRMTAEEAHARIESLQLELNLDPVTRLPNRKYFFNELRRALTNGARDPDAGGGHVLMFRQRDLAAINRHMPRDFTDQWLRSVGLRLDQKLGRRHVPPFLVARLNGSDFALLLHGASAAQAETLAGQLRQELRALRVSLGENRWCRWALAMAPYSRAGNASELLALLDHALMRAESADTDEPVHAQAPGPAEAAGELQWRDTLVMALEQHRFSLAARALQTADGMPLRTEATLMLHDADAQAPIAAEVFMPAAIRLGMSSECDIQAVRLALDWLVSHGDTLAIAVTLPSLAQGSFLPRLGQMLRDRPAQAGRLVFEVEARGLVEHFANVRGLCEVVCDAGARIGVRCLADDFSAMTRLHQLPIAYVKLGASFVGAMGRSPGARHLAAAVRETAEGLGVAVYADGPTDTDTAAFLDRTGIATVGYSAEAVAA</sequence>
<keyword evidence="1" id="KW-0812">Transmembrane</keyword>
<dbReference type="Pfam" id="PF00563">
    <property type="entry name" value="EAL"/>
    <property type="match status" value="1"/>
</dbReference>
<dbReference type="SMART" id="SM00052">
    <property type="entry name" value="EAL"/>
    <property type="match status" value="1"/>
</dbReference>
<dbReference type="RefSeq" id="WP_066347701.1">
    <property type="nucleotide sequence ID" value="NZ_CBCSFJ010000005.1"/>
</dbReference>
<feature type="domain" description="GGDEF" evidence="3">
    <location>
        <begin position="265"/>
        <end position="400"/>
    </location>
</feature>
<dbReference type="InterPro" id="IPR001633">
    <property type="entry name" value="EAL_dom"/>
</dbReference>
<gene>
    <name evidence="4" type="ORF">BAU06_09525</name>
</gene>
<reference evidence="4 5" key="1">
    <citation type="submission" date="2016-06" db="EMBL/GenBank/DDBJ databases">
        <title>Complete genome sequences of Bordetella bronchialis and Bordetella flabilis.</title>
        <authorList>
            <person name="LiPuma J.J."/>
            <person name="Spilker T."/>
        </authorList>
    </citation>
    <scope>NUCLEOTIDE SEQUENCE [LARGE SCALE GENOMIC DNA]</scope>
    <source>
        <strain evidence="4 5">AU3182</strain>
    </source>
</reference>
<dbReference type="InterPro" id="IPR029787">
    <property type="entry name" value="Nucleotide_cyclase"/>
</dbReference>
<dbReference type="Gene3D" id="3.20.20.450">
    <property type="entry name" value="EAL domain"/>
    <property type="match status" value="1"/>
</dbReference>
<dbReference type="Gene3D" id="3.30.110.200">
    <property type="match status" value="1"/>
</dbReference>
<feature type="domain" description="EAL" evidence="2">
    <location>
        <begin position="409"/>
        <end position="644"/>
    </location>
</feature>
<dbReference type="SUPFAM" id="SSF141868">
    <property type="entry name" value="EAL domain-like"/>
    <property type="match status" value="1"/>
</dbReference>
<organism evidence="4 5">
    <name type="scientific">Bordetella bronchialis</name>
    <dbReference type="NCBI Taxonomy" id="463025"/>
    <lineage>
        <taxon>Bacteria</taxon>
        <taxon>Pseudomonadati</taxon>
        <taxon>Pseudomonadota</taxon>
        <taxon>Betaproteobacteria</taxon>
        <taxon>Burkholderiales</taxon>
        <taxon>Alcaligenaceae</taxon>
        <taxon>Bordetella</taxon>
    </lineage>
</organism>
<dbReference type="Proteomes" id="UP000091897">
    <property type="component" value="Chromosome"/>
</dbReference>
<feature type="transmembrane region" description="Helical" evidence="1">
    <location>
        <begin position="141"/>
        <end position="163"/>
    </location>
</feature>
<evidence type="ECO:0000259" key="2">
    <source>
        <dbReference type="PROSITE" id="PS50883"/>
    </source>
</evidence>
<dbReference type="InterPro" id="IPR035919">
    <property type="entry name" value="EAL_sf"/>
</dbReference>
<dbReference type="SUPFAM" id="SSF55073">
    <property type="entry name" value="Nucleotide cyclase"/>
    <property type="match status" value="1"/>
</dbReference>